<evidence type="ECO:0000256" key="1">
    <source>
        <dbReference type="SAM" id="MobiDB-lite"/>
    </source>
</evidence>
<dbReference type="InterPro" id="IPR046519">
    <property type="entry name" value="X-Tfes_XVIPCD"/>
</dbReference>
<dbReference type="EMBL" id="CP063231">
    <property type="protein sequence ID" value="URL58795.1"/>
    <property type="molecule type" value="Genomic_DNA"/>
</dbReference>
<protein>
    <recommendedName>
        <fullName evidence="2">X-Tfes XVIPCD domain-containing protein</fullName>
    </recommendedName>
</protein>
<dbReference type="Proteomes" id="UP001056681">
    <property type="component" value="Chromosome"/>
</dbReference>
<feature type="domain" description="X-Tfes XVIPCD" evidence="2">
    <location>
        <begin position="563"/>
        <end position="663"/>
    </location>
</feature>
<evidence type="ECO:0000313" key="4">
    <source>
        <dbReference type="Proteomes" id="UP001056681"/>
    </source>
</evidence>
<evidence type="ECO:0000259" key="2">
    <source>
        <dbReference type="Pfam" id="PF20410"/>
    </source>
</evidence>
<feature type="compositionally biased region" description="Low complexity" evidence="1">
    <location>
        <begin position="665"/>
        <end position="683"/>
    </location>
</feature>
<sequence>MHDDVRQAIENSSERIFESQGAGGDLAEKLRDDFLYGDAKAPRDSHISIFNCLWCEASHDFASSLSGDVKVIAVSANPHRVFAQVEIPTALHNPKVRSLGGVPVESLRATYAERGVDGVLARVQAAYAEEAIRAGMLPAPVADPVAAVRRAPGMRFNVGQAAAKGLGVASAAVSLHDGVTTVRHAAQLHDQGNDAGAQSRIVGAVSRNVGGWGGVALGAKMGAAVTAESGPGALVGAALGGIAGAVVGDRLAAWIDHRRIHQQTDSDGRRWQFDPAQPAQGWTRTVTGDLDRQATVERGVPVYTRHTVVASPDVADRLNYLAASKAAELALAAPPAIRDPFVLPSTPETHRPDNVYEGDWQREPVSGQWSRQVTDSRVGLSMQRFDVETATHEEAVALDRQAQAIVTANIQAMPASTAAHYKAAYDQFGWSRHGEMPAAVDDALAHPERMVASDGHVYTRGDDARWTTPDLLHGHRVAEGNRHVELEATYRRHAEAVTAAVEPLAATPRTQREIYSDAMIEQFCEASRAGDRDAMRSIAKTFATSDVGKEVRAGVSQNMLDRQQALPGRDHPLFQQALHHLDAVDPDVARYRDEAGRERLAGAIAFEATCRRMRSIDAIVPNANGELVATCTNRGADPFSPAATVDPTLAAVQPLDRSFQQLADETQAQVQEQALQQERAQSQSHGMAR</sequence>
<name>A0ABY4T3P3_9GAMM</name>
<dbReference type="Pfam" id="PF20410">
    <property type="entry name" value="X-Tfes_XVIPCD"/>
    <property type="match status" value="1"/>
</dbReference>
<proteinExistence type="predicted"/>
<gene>
    <name evidence="3" type="ORF">IM816_01320</name>
</gene>
<accession>A0ABY4T3P3</accession>
<keyword evidence="4" id="KW-1185">Reference proteome</keyword>
<feature type="region of interest" description="Disordered" evidence="1">
    <location>
        <begin position="664"/>
        <end position="689"/>
    </location>
</feature>
<reference evidence="3" key="1">
    <citation type="submission" date="2020-10" db="EMBL/GenBank/DDBJ databases">
        <title>Whole-genome sequence of Luteibacter sp. EIF3.</title>
        <authorList>
            <person name="Friedrich I."/>
            <person name="Hertel R."/>
            <person name="Daniel R."/>
        </authorList>
    </citation>
    <scope>NUCLEOTIDE SEQUENCE</scope>
    <source>
        <strain evidence="3">EIF3</strain>
    </source>
</reference>
<organism evidence="3 4">
    <name type="scientific">Luteibacter flocculans</name>
    <dbReference type="NCBI Taxonomy" id="2780091"/>
    <lineage>
        <taxon>Bacteria</taxon>
        <taxon>Pseudomonadati</taxon>
        <taxon>Pseudomonadota</taxon>
        <taxon>Gammaproteobacteria</taxon>
        <taxon>Lysobacterales</taxon>
        <taxon>Rhodanobacteraceae</taxon>
        <taxon>Luteibacter</taxon>
    </lineage>
</organism>
<dbReference type="RefSeq" id="WP_250339476.1">
    <property type="nucleotide sequence ID" value="NZ_CP063231.1"/>
</dbReference>
<evidence type="ECO:0000313" key="3">
    <source>
        <dbReference type="EMBL" id="URL58795.1"/>
    </source>
</evidence>